<dbReference type="SMART" id="SM00060">
    <property type="entry name" value="FN3"/>
    <property type="match status" value="2"/>
</dbReference>
<dbReference type="Pfam" id="PF00041">
    <property type="entry name" value="fn3"/>
    <property type="match status" value="1"/>
</dbReference>
<reference evidence="2 3" key="1">
    <citation type="journal article" date="1979" name="Int. J. Syst. Evol. Microbiol.">
        <title>Bacillus globisporus subsp. marinus subsp. nov.</title>
        <authorList>
            <person name="Liu H."/>
        </authorList>
    </citation>
    <scope>NUCLEOTIDE SEQUENCE [LARGE SCALE GENOMIC DNA]</scope>
    <source>
        <strain evidence="2 3">DSM 1297</strain>
    </source>
</reference>
<comment type="caution">
    <text evidence="2">The sequence shown here is derived from an EMBL/GenBank/DDBJ whole genome shotgun (WGS) entry which is preliminary data.</text>
</comment>
<feature type="domain" description="Fibronectin type-III" evidence="1">
    <location>
        <begin position="481"/>
        <end position="568"/>
    </location>
</feature>
<dbReference type="RefSeq" id="WP_367779283.1">
    <property type="nucleotide sequence ID" value="NZ_JBFMIA010000005.1"/>
</dbReference>
<protein>
    <submittedName>
        <fullName evidence="2">HBL/NHE enterotoxin family protein</fullName>
    </submittedName>
</protein>
<dbReference type="Gene3D" id="1.20.1170.10">
    <property type="match status" value="1"/>
</dbReference>
<dbReference type="PANTHER" id="PTHR38443:SF2">
    <property type="entry name" value="NON-HEMOLYTIC ENTEROTOXIN LYTIC COMPONENT L1"/>
    <property type="match status" value="1"/>
</dbReference>
<organism evidence="2 3">
    <name type="scientific">Jeotgalibacillus marinus</name>
    <dbReference type="NCBI Taxonomy" id="86667"/>
    <lineage>
        <taxon>Bacteria</taxon>
        <taxon>Bacillati</taxon>
        <taxon>Bacillota</taxon>
        <taxon>Bacilli</taxon>
        <taxon>Bacillales</taxon>
        <taxon>Caryophanaceae</taxon>
        <taxon>Jeotgalibacillus</taxon>
    </lineage>
</organism>
<keyword evidence="3" id="KW-1185">Reference proteome</keyword>
<dbReference type="EMBL" id="JBFMIA010000005">
    <property type="protein sequence ID" value="MEW9501800.1"/>
    <property type="molecule type" value="Genomic_DNA"/>
</dbReference>
<dbReference type="InterPro" id="IPR003961">
    <property type="entry name" value="FN3_dom"/>
</dbReference>
<evidence type="ECO:0000259" key="1">
    <source>
        <dbReference type="PROSITE" id="PS50853"/>
    </source>
</evidence>
<proteinExistence type="predicted"/>
<evidence type="ECO:0000313" key="3">
    <source>
        <dbReference type="Proteomes" id="UP001556040"/>
    </source>
</evidence>
<dbReference type="InterPro" id="IPR036116">
    <property type="entry name" value="FN3_sf"/>
</dbReference>
<name>A0ABV3Q370_9BACL</name>
<dbReference type="Pfam" id="PF05791">
    <property type="entry name" value="Bacillus_HBL"/>
    <property type="match status" value="1"/>
</dbReference>
<accession>A0ABV3Q370</accession>
<dbReference type="InterPro" id="IPR013783">
    <property type="entry name" value="Ig-like_fold"/>
</dbReference>
<dbReference type="Gene3D" id="2.60.40.10">
    <property type="entry name" value="Immunoglobulins"/>
    <property type="match status" value="2"/>
</dbReference>
<dbReference type="PROSITE" id="PS50853">
    <property type="entry name" value="FN3"/>
    <property type="match status" value="2"/>
</dbReference>
<dbReference type="CDD" id="cd00063">
    <property type="entry name" value="FN3"/>
    <property type="match status" value="2"/>
</dbReference>
<gene>
    <name evidence="2" type="ORF">AB1471_08285</name>
</gene>
<dbReference type="SUPFAM" id="SSF58100">
    <property type="entry name" value="Bacterial hemolysins"/>
    <property type="match status" value="1"/>
</dbReference>
<feature type="domain" description="Fibronectin type-III" evidence="1">
    <location>
        <begin position="385"/>
        <end position="479"/>
    </location>
</feature>
<dbReference type="InterPro" id="IPR008414">
    <property type="entry name" value="HBL"/>
</dbReference>
<dbReference type="InterPro" id="IPR052785">
    <property type="entry name" value="Enterotoxin_cmpnt"/>
</dbReference>
<dbReference type="PANTHER" id="PTHR38443">
    <property type="match status" value="1"/>
</dbReference>
<dbReference type="Proteomes" id="UP001556040">
    <property type="component" value="Unassembled WGS sequence"/>
</dbReference>
<sequence>MRKALLRKIVLAMFFCSLISTMVPGNIGIANNERSLTTPRELEKVLSNFDSDLELLENYSTLILSYQDLSLPKSQNSLSNSLKDLMGELGDDDESIAEIADFLDDVSDGVDKVNEILPEYQRSARNNARVWMYNVYPQLFETIRLVIEYAEEFDESSRELYDLIPEIEKDDDQAKEKFEGILNDLLGGIESKRPMVEEVVSTLQAFRSVVLNDAQNLGGVQDILDDFTNQGGGVVSSFWDVYDDLDAKEKAYRENGDRILRISGSWEAAEPYYKKEDAVKDFKPRWGSFASDFESQHGNISSLLDEISPIVQMVSDTTNILQKNIVGGWEELESRVGGLIRGINWIDSDFLDLLEEDLDLAVGNWRNLKDVAESLQAFEDPRDDRPDPPTLDYIGIYYTTFTSIGIEWSNEGDTPEEVEKWIIYRDNMEIATIEDYKVTQYKDENLFPNEKYTYRVQPVNVLGDREEDRTEISFSTRNLYPPENIKDISRTSTTVTLEWDPAPTFDGVTLEYDIYQMEGNKVIGSTTETNFTVEGLEPSTNYAFTVKAREENRSSRLDSILMVQTAPTERTLENFVINTEVISN</sequence>
<dbReference type="CDD" id="cd21116">
    <property type="entry name" value="ClyA-like"/>
    <property type="match status" value="1"/>
</dbReference>
<dbReference type="SUPFAM" id="SSF49265">
    <property type="entry name" value="Fibronectin type III"/>
    <property type="match status" value="1"/>
</dbReference>
<evidence type="ECO:0000313" key="2">
    <source>
        <dbReference type="EMBL" id="MEW9501800.1"/>
    </source>
</evidence>